<accession>A0A2G1VUW7</accession>
<keyword evidence="1" id="KW-1133">Transmembrane helix</keyword>
<protein>
    <submittedName>
        <fullName evidence="2">Uncharacterized protein</fullName>
    </submittedName>
</protein>
<feature type="transmembrane region" description="Helical" evidence="1">
    <location>
        <begin position="12"/>
        <end position="32"/>
    </location>
</feature>
<name>A0A2G1VUW7_9FLAO</name>
<evidence type="ECO:0000313" key="3">
    <source>
        <dbReference type="Proteomes" id="UP000229433"/>
    </source>
</evidence>
<dbReference type="EMBL" id="NQXA01000002">
    <property type="protein sequence ID" value="PHQ30249.1"/>
    <property type="molecule type" value="Genomic_DNA"/>
</dbReference>
<dbReference type="RefSeq" id="WP_099645083.1">
    <property type="nucleotide sequence ID" value="NZ_KZ319288.1"/>
</dbReference>
<dbReference type="AlphaFoldDB" id="A0A2G1VUW7"/>
<comment type="caution">
    <text evidence="2">The sequence shown here is derived from an EMBL/GenBank/DDBJ whole genome shotgun (WGS) entry which is preliminary data.</text>
</comment>
<evidence type="ECO:0000313" key="2">
    <source>
        <dbReference type="EMBL" id="PHQ30249.1"/>
    </source>
</evidence>
<keyword evidence="3" id="KW-1185">Reference proteome</keyword>
<dbReference type="Proteomes" id="UP000229433">
    <property type="component" value="Unassembled WGS sequence"/>
</dbReference>
<organism evidence="2 3">
    <name type="scientific">Leeuwenhoekiella nanhaiensis</name>
    <dbReference type="NCBI Taxonomy" id="1655491"/>
    <lineage>
        <taxon>Bacteria</taxon>
        <taxon>Pseudomonadati</taxon>
        <taxon>Bacteroidota</taxon>
        <taxon>Flavobacteriia</taxon>
        <taxon>Flavobacteriales</taxon>
        <taxon>Flavobacteriaceae</taxon>
        <taxon>Leeuwenhoekiella</taxon>
    </lineage>
</organism>
<keyword evidence="1" id="KW-0472">Membrane</keyword>
<sequence length="168" mass="18474">MTVTFGDLVQLISVIIWPLTLLIIVFKFKSFFGGAINRMQSLDASASGISMTFQNKLDEAKTLLSKMAPQLRDSAKSVTVSAQGSPYERVLKVKKELEEFLNQKARNHGIEATNQNPSNLSSRLSEIGLITFQQQKVINAALDLANSANPSITDDQAQVVEQLYATVK</sequence>
<reference evidence="2 3" key="1">
    <citation type="submission" date="2017-08" db="EMBL/GenBank/DDBJ databases">
        <title>The whole genome shortgun sequences of strain Leeuwenhoekiella nanhaiensis G18 from the South China Sea.</title>
        <authorList>
            <person name="Liu Q."/>
        </authorList>
    </citation>
    <scope>NUCLEOTIDE SEQUENCE [LARGE SCALE GENOMIC DNA]</scope>
    <source>
        <strain evidence="2 3">G18</strain>
    </source>
</reference>
<keyword evidence="1" id="KW-0812">Transmembrane</keyword>
<evidence type="ECO:0000256" key="1">
    <source>
        <dbReference type="SAM" id="Phobius"/>
    </source>
</evidence>
<dbReference type="OrthoDB" id="1448613at2"/>
<proteinExistence type="predicted"/>
<gene>
    <name evidence="2" type="ORF">CJ305_04610</name>
</gene>